<accession>A0AAX6TLS6</accession>
<reference evidence="4" key="1">
    <citation type="submission" date="2025-08" db="UniProtKB">
        <authorList>
            <consortium name="RefSeq"/>
        </authorList>
    </citation>
    <scope>IDENTIFICATION</scope>
</reference>
<evidence type="ECO:0000313" key="4">
    <source>
        <dbReference type="RefSeq" id="XP_021121701.1"/>
    </source>
</evidence>
<name>A0AAX6TLS6_HETGA</name>
<dbReference type="PANTHER" id="PTHR21859:SF55">
    <property type="entry name" value="SPERMATOGENESIS-ASSOCIATED PROTEIN 31A1-RELATED"/>
    <property type="match status" value="1"/>
</dbReference>
<evidence type="ECO:0000313" key="3">
    <source>
        <dbReference type="Proteomes" id="UP000694906"/>
    </source>
</evidence>
<feature type="region of interest" description="Disordered" evidence="2">
    <location>
        <begin position="126"/>
        <end position="157"/>
    </location>
</feature>
<sequence>MDARNLASSMSQKTCVGTFQKLCPLDPSTQKTLETHVTRLWVRHKWALLFKILRAINFFKVKKDLQSSVPQFPCPSLATGVSCDDPTTEDATLLEKAPQACLREEVTVSRSVPTLGRLSVSSVSKETEKALTGTSPGDAQGILKSSPAGEGSRQPSQQLISSLTSTTCESRTIAGASCGCLEVPVVSEMCVVQDGGEPGLQADIRSEFQHRVEVKSMSQSQVCAQAVQVPDSSTDVLQAADNCLLWHPRAITRASCLKSQVSEGLQQNRGDS</sequence>
<dbReference type="AlphaFoldDB" id="A0AAX6TLS6"/>
<keyword evidence="3" id="KW-1185">Reference proteome</keyword>
<organism evidence="3 4">
    <name type="scientific">Heterocephalus glaber</name>
    <name type="common">Naked mole rat</name>
    <dbReference type="NCBI Taxonomy" id="10181"/>
    <lineage>
        <taxon>Eukaryota</taxon>
        <taxon>Metazoa</taxon>
        <taxon>Chordata</taxon>
        <taxon>Craniata</taxon>
        <taxon>Vertebrata</taxon>
        <taxon>Euteleostomi</taxon>
        <taxon>Mammalia</taxon>
        <taxon>Eutheria</taxon>
        <taxon>Euarchontoglires</taxon>
        <taxon>Glires</taxon>
        <taxon>Rodentia</taxon>
        <taxon>Hystricomorpha</taxon>
        <taxon>Bathyergidae</taxon>
        <taxon>Heterocephalus</taxon>
    </lineage>
</organism>
<dbReference type="RefSeq" id="XP_021121701.1">
    <property type="nucleotide sequence ID" value="XM_021266042.1"/>
</dbReference>
<evidence type="ECO:0000256" key="1">
    <source>
        <dbReference type="ARBA" id="ARBA00035009"/>
    </source>
</evidence>
<dbReference type="Proteomes" id="UP000694906">
    <property type="component" value="Unplaced"/>
</dbReference>
<comment type="similarity">
    <text evidence="1">Belongs to the SPATA31 family.</text>
</comment>
<evidence type="ECO:0000256" key="2">
    <source>
        <dbReference type="SAM" id="MobiDB-lite"/>
    </source>
</evidence>
<dbReference type="GeneID" id="110351064"/>
<gene>
    <name evidence="4" type="primary">LOC110351064</name>
</gene>
<proteinExistence type="inferred from homology"/>
<dbReference type="PANTHER" id="PTHR21859">
    <property type="entry name" value="ACROSOME-SPECIFIC PROTEIN"/>
    <property type="match status" value="1"/>
</dbReference>
<protein>
    <submittedName>
        <fullName evidence="4">Spermatogenesis-associated protein 31C2-like</fullName>
    </submittedName>
</protein>